<evidence type="ECO:0000313" key="3">
    <source>
        <dbReference type="EMBL" id="MDR6246061.1"/>
    </source>
</evidence>
<organism evidence="3 4">
    <name type="scientific">Paenibacillus hunanensis</name>
    <dbReference type="NCBI Taxonomy" id="539262"/>
    <lineage>
        <taxon>Bacteria</taxon>
        <taxon>Bacillati</taxon>
        <taxon>Bacillota</taxon>
        <taxon>Bacilli</taxon>
        <taxon>Bacillales</taxon>
        <taxon>Paenibacillaceae</taxon>
        <taxon>Paenibacillus</taxon>
    </lineage>
</organism>
<gene>
    <name evidence="3" type="ORF">JOC58_003980</name>
</gene>
<feature type="chain" id="PRO_5047257895" description="Copper amine oxidase-like N-terminal domain-containing protein" evidence="1">
    <location>
        <begin position="27"/>
        <end position="148"/>
    </location>
</feature>
<dbReference type="InterPro" id="IPR012854">
    <property type="entry name" value="Cu_amine_oxidase-like_N"/>
</dbReference>
<reference evidence="3 4" key="1">
    <citation type="submission" date="2023-07" db="EMBL/GenBank/DDBJ databases">
        <title>Genomic Encyclopedia of Type Strains, Phase IV (KMG-IV): sequencing the most valuable type-strain genomes for metagenomic binning, comparative biology and taxonomic classification.</title>
        <authorList>
            <person name="Goeker M."/>
        </authorList>
    </citation>
    <scope>NUCLEOTIDE SEQUENCE [LARGE SCALE GENOMIC DNA]</scope>
    <source>
        <strain evidence="3 4">DSM 22170</strain>
    </source>
</reference>
<evidence type="ECO:0000259" key="2">
    <source>
        <dbReference type="Pfam" id="PF07833"/>
    </source>
</evidence>
<evidence type="ECO:0000256" key="1">
    <source>
        <dbReference type="SAM" id="SignalP"/>
    </source>
</evidence>
<proteinExistence type="predicted"/>
<dbReference type="SUPFAM" id="SSF55383">
    <property type="entry name" value="Copper amine oxidase, domain N"/>
    <property type="match status" value="1"/>
</dbReference>
<sequence length="148" mass="16798">MKLSKSIYILAVLILCMLLRAPQAHASLEQPEVYVNNENVDMHAVVSAAGITYVPFRTVFEKLHMNVDWDNTKKSVTATNDHTTITLTAYSDKAYVNGQEFDLLEPPIYNQDDQLFYVNLRFVAEASGAQVTWITKDDNARIYIKIPN</sequence>
<evidence type="ECO:0000313" key="4">
    <source>
        <dbReference type="Proteomes" id="UP001185028"/>
    </source>
</evidence>
<keyword evidence="1" id="KW-0732">Signal</keyword>
<dbReference type="InterPro" id="IPR036582">
    <property type="entry name" value="Mao_N_sf"/>
</dbReference>
<protein>
    <recommendedName>
        <fullName evidence="2">Copper amine oxidase-like N-terminal domain-containing protein</fullName>
    </recommendedName>
</protein>
<feature type="domain" description="Copper amine oxidase-like N-terminal" evidence="2">
    <location>
        <begin position="35"/>
        <end position="137"/>
    </location>
</feature>
<dbReference type="Pfam" id="PF07833">
    <property type="entry name" value="Cu_amine_oxidN1"/>
    <property type="match status" value="1"/>
</dbReference>
<dbReference type="EMBL" id="JAVDQH010000021">
    <property type="protein sequence ID" value="MDR6246061.1"/>
    <property type="molecule type" value="Genomic_DNA"/>
</dbReference>
<dbReference type="Gene3D" id="3.30.457.10">
    <property type="entry name" value="Copper amine oxidase-like, N-terminal domain"/>
    <property type="match status" value="1"/>
</dbReference>
<dbReference type="RefSeq" id="WP_188775687.1">
    <property type="nucleotide sequence ID" value="NZ_BMMB01000005.1"/>
</dbReference>
<dbReference type="Proteomes" id="UP001185028">
    <property type="component" value="Unassembled WGS sequence"/>
</dbReference>
<accession>A0ABU1J4C9</accession>
<comment type="caution">
    <text evidence="3">The sequence shown here is derived from an EMBL/GenBank/DDBJ whole genome shotgun (WGS) entry which is preliminary data.</text>
</comment>
<feature type="signal peptide" evidence="1">
    <location>
        <begin position="1"/>
        <end position="26"/>
    </location>
</feature>
<keyword evidence="4" id="KW-1185">Reference proteome</keyword>
<name>A0ABU1J4C9_9BACL</name>